<proteinExistence type="predicted"/>
<organism evidence="1 2">
    <name type="scientific">Colletotrichum scovillei</name>
    <dbReference type="NCBI Taxonomy" id="1209932"/>
    <lineage>
        <taxon>Eukaryota</taxon>
        <taxon>Fungi</taxon>
        <taxon>Dikarya</taxon>
        <taxon>Ascomycota</taxon>
        <taxon>Pezizomycotina</taxon>
        <taxon>Sordariomycetes</taxon>
        <taxon>Hypocreomycetidae</taxon>
        <taxon>Glomerellales</taxon>
        <taxon>Glomerellaceae</taxon>
        <taxon>Colletotrichum</taxon>
        <taxon>Colletotrichum acutatum species complex</taxon>
    </lineage>
</organism>
<evidence type="ECO:0000313" key="1">
    <source>
        <dbReference type="EMBL" id="KAG7047399.1"/>
    </source>
</evidence>
<protein>
    <submittedName>
        <fullName evidence="1">Uncharacterized protein</fullName>
    </submittedName>
</protein>
<reference evidence="1" key="1">
    <citation type="submission" date="2021-05" db="EMBL/GenBank/DDBJ databases">
        <title>Comparative genomics of three Colletotrichum scovillei strains and genetic complementation revealed genes involved fungal growth and virulence on chili pepper.</title>
        <authorList>
            <person name="Hsieh D.-K."/>
            <person name="Chuang S.-C."/>
            <person name="Chen C.-Y."/>
            <person name="Chao Y.-T."/>
            <person name="Lu M.-Y.J."/>
            <person name="Lee M.-H."/>
            <person name="Shih M.-C."/>
        </authorList>
    </citation>
    <scope>NUCLEOTIDE SEQUENCE</scope>
    <source>
        <strain evidence="1">Coll-153</strain>
    </source>
</reference>
<evidence type="ECO:0000313" key="2">
    <source>
        <dbReference type="Proteomes" id="UP000699042"/>
    </source>
</evidence>
<dbReference type="Proteomes" id="UP000699042">
    <property type="component" value="Unassembled WGS sequence"/>
</dbReference>
<keyword evidence="2" id="KW-1185">Reference proteome</keyword>
<dbReference type="EMBL" id="JAESDN010000007">
    <property type="protein sequence ID" value="KAG7047399.1"/>
    <property type="molecule type" value="Genomic_DNA"/>
</dbReference>
<gene>
    <name evidence="1" type="ORF">JMJ77_010751</name>
</gene>
<name>A0A9P7R392_9PEZI</name>
<dbReference type="AlphaFoldDB" id="A0A9P7R392"/>
<sequence length="47" mass="5257">MSFISSTSSTKPLTTIARLRQASHHLTYFNMSRKSQTSLARPDRASS</sequence>
<accession>A0A9P7R392</accession>
<comment type="caution">
    <text evidence="1">The sequence shown here is derived from an EMBL/GenBank/DDBJ whole genome shotgun (WGS) entry which is preliminary data.</text>
</comment>